<reference evidence="1" key="1">
    <citation type="journal article" date="2021" name="Proc. Natl. Acad. Sci. U.S.A.">
        <title>A Catalog of Tens of Thousands of Viruses from Human Metagenomes Reveals Hidden Associations with Chronic Diseases.</title>
        <authorList>
            <person name="Tisza M.J."/>
            <person name="Buck C.B."/>
        </authorList>
    </citation>
    <scope>NUCLEOTIDE SEQUENCE</scope>
    <source>
        <strain evidence="1">CtOyJ30</strain>
    </source>
</reference>
<name>A0A8S5NCQ7_9CAUD</name>
<accession>A0A8S5NCQ7</accession>
<protein>
    <submittedName>
        <fullName evidence="1">Uncharacterized protein</fullName>
    </submittedName>
</protein>
<sequence length="170" mass="18443">MAKLNREAMATYLDTTFNTKVSEVAKATFEIIGDDIEEMSVELNPDVEQNKNILGQTKTKDNGYEPSMDADPFYADPDKELYKKVRDIALGRLKGDSCKTLMLEVIVEDTAATTYTAYVREVLVKPQSYGGDTGGLNFPFNVMEDGASVKGTVTAASVTSGSPVFTAASE</sequence>
<dbReference type="EMBL" id="BK015137">
    <property type="protein sequence ID" value="DAD92486.1"/>
    <property type="molecule type" value="Genomic_DNA"/>
</dbReference>
<organism evidence="1">
    <name type="scientific">Siphoviridae sp. ctOyJ30</name>
    <dbReference type="NCBI Taxonomy" id="2826317"/>
    <lineage>
        <taxon>Viruses</taxon>
        <taxon>Duplodnaviria</taxon>
        <taxon>Heunggongvirae</taxon>
        <taxon>Uroviricota</taxon>
        <taxon>Caudoviricetes</taxon>
    </lineage>
</organism>
<evidence type="ECO:0000313" key="1">
    <source>
        <dbReference type="EMBL" id="DAD92486.1"/>
    </source>
</evidence>
<proteinExistence type="predicted"/>